<dbReference type="EMBL" id="LR797303">
    <property type="protein sequence ID" value="CAB4199735.1"/>
    <property type="molecule type" value="Genomic_DNA"/>
</dbReference>
<organism evidence="1">
    <name type="scientific">uncultured Caudovirales phage</name>
    <dbReference type="NCBI Taxonomy" id="2100421"/>
    <lineage>
        <taxon>Viruses</taxon>
        <taxon>Duplodnaviria</taxon>
        <taxon>Heunggongvirae</taxon>
        <taxon>Uroviricota</taxon>
        <taxon>Caudoviricetes</taxon>
        <taxon>Peduoviridae</taxon>
        <taxon>Maltschvirus</taxon>
        <taxon>Maltschvirus maltsch</taxon>
    </lineage>
</organism>
<proteinExistence type="predicted"/>
<evidence type="ECO:0000313" key="2">
    <source>
        <dbReference type="EMBL" id="CAB4199735.1"/>
    </source>
</evidence>
<accession>A0A6J5PJM1</accession>
<evidence type="ECO:0000313" key="1">
    <source>
        <dbReference type="EMBL" id="CAB4171989.1"/>
    </source>
</evidence>
<sequence>MIQHDVKNSDDLLMFLSAQAEKDGKQWFGFLQQKMTGISLVHQIAARHADTMTPEQVVDYVKRLNNEIFHRMIKSGA</sequence>
<protein>
    <submittedName>
        <fullName evidence="1">Uncharacterized protein</fullName>
    </submittedName>
</protein>
<dbReference type="EMBL" id="LR796874">
    <property type="protein sequence ID" value="CAB4171989.1"/>
    <property type="molecule type" value="Genomic_DNA"/>
</dbReference>
<name>A0A6J5PJM1_9CAUD</name>
<reference evidence="1" key="1">
    <citation type="submission" date="2020-05" db="EMBL/GenBank/DDBJ databases">
        <authorList>
            <person name="Chiriac C."/>
            <person name="Salcher M."/>
            <person name="Ghai R."/>
            <person name="Kavagutti S V."/>
        </authorList>
    </citation>
    <scope>NUCLEOTIDE SEQUENCE</scope>
</reference>
<gene>
    <name evidence="2" type="ORF">UFOVP1348_7</name>
    <name evidence="1" type="ORF">UFOVP924_36</name>
</gene>